<dbReference type="PROSITE" id="PS51257">
    <property type="entry name" value="PROKAR_LIPOPROTEIN"/>
    <property type="match status" value="1"/>
</dbReference>
<dbReference type="InterPro" id="IPR008928">
    <property type="entry name" value="6-hairpin_glycosidase_sf"/>
</dbReference>
<dbReference type="InterPro" id="IPR012939">
    <property type="entry name" value="Glyco_hydro_92"/>
</dbReference>
<feature type="signal peptide" evidence="4">
    <location>
        <begin position="1"/>
        <end position="22"/>
    </location>
</feature>
<name>A0A6C0REE7_9BACT</name>
<keyword evidence="7" id="KW-0378">Hydrolase</keyword>
<evidence type="ECO:0000256" key="3">
    <source>
        <dbReference type="ARBA" id="ARBA00022837"/>
    </source>
</evidence>
<evidence type="ECO:0000259" key="5">
    <source>
        <dbReference type="Pfam" id="PF07971"/>
    </source>
</evidence>
<dbReference type="EMBL" id="CP048409">
    <property type="protein sequence ID" value="QIA07421.1"/>
    <property type="molecule type" value="Genomic_DNA"/>
</dbReference>
<dbReference type="InterPro" id="IPR050883">
    <property type="entry name" value="PNGase"/>
</dbReference>
<evidence type="ECO:0000256" key="2">
    <source>
        <dbReference type="ARBA" id="ARBA00011245"/>
    </source>
</evidence>
<evidence type="ECO:0000313" key="8">
    <source>
        <dbReference type="Proteomes" id="UP000474630"/>
    </source>
</evidence>
<feature type="domain" description="Glycosyl hydrolase family 92" evidence="5">
    <location>
        <begin position="277"/>
        <end position="772"/>
    </location>
</feature>
<accession>A0A6C0REE7</accession>
<dbReference type="Gene3D" id="2.70.98.10">
    <property type="match status" value="1"/>
</dbReference>
<feature type="domain" description="Glycosyl hydrolase family 92 N-terminal" evidence="6">
    <location>
        <begin position="28"/>
        <end position="271"/>
    </location>
</feature>
<comment type="subunit">
    <text evidence="2">Monomer.</text>
</comment>
<dbReference type="InterPro" id="IPR005887">
    <property type="entry name" value="GH92_a_mannosidase_put"/>
</dbReference>
<dbReference type="InterPro" id="IPR041371">
    <property type="entry name" value="GH92_N"/>
</dbReference>
<dbReference type="NCBIfam" id="TIGR01180">
    <property type="entry name" value="aman2_put"/>
    <property type="match status" value="1"/>
</dbReference>
<dbReference type="Gene3D" id="3.30.2080.10">
    <property type="entry name" value="GH92 mannosidase domain"/>
    <property type="match status" value="1"/>
</dbReference>
<dbReference type="AlphaFoldDB" id="A0A6C0REE7"/>
<proteinExistence type="predicted"/>
<evidence type="ECO:0000259" key="6">
    <source>
        <dbReference type="Pfam" id="PF17678"/>
    </source>
</evidence>
<dbReference type="PANTHER" id="PTHR12143">
    <property type="entry name" value="PEPTIDE N-GLYCANASE PNGASE -RELATED"/>
    <property type="match status" value="1"/>
</dbReference>
<dbReference type="GO" id="GO:0006516">
    <property type="term" value="P:glycoprotein catabolic process"/>
    <property type="evidence" value="ECO:0007669"/>
    <property type="project" value="TreeGrafter"/>
</dbReference>
<comment type="cofactor">
    <cofactor evidence="1">
        <name>Ca(2+)</name>
        <dbReference type="ChEBI" id="CHEBI:29108"/>
    </cofactor>
</comment>
<keyword evidence="3" id="KW-0106">Calcium</keyword>
<sequence length="779" mass="87076">MRSILGFITVLVVSCFCGNSFGQELTKYVDPNIGTAHSRWFFYTPAAVPFGLAKLAPSTNAHYGNEQGWEAVGYDDRDSSIEGFANLHEFQVGGIVFAPTVGELQTVPGDLDNPDGGYRSRFDRKNEYATAGYYSVWLDDYKVKAELTATQRVGFHRYTFPESESANILFDIGNQQGESGKVKDAEAVITADGRIEGYVITEPEYVKKYQKGADVKMYFTAVLDKKPTAYGTFNGTDIFKSEKKINGVGAGVFLTFSTKENEAVTIKVGLSYTSVENARLNLETEANSLTFNKAKKTSLKTWEDYLGRITVEGKNEADKVKFYTGLYHVLLGRGLASDVNGAYPKNDGEVGQIALNEKGDPVHNHYNTDAIWGAFWNLTQLWTIAYPEYYSEWIQSQLLVYKDAGWLGDGIACSKYVSGVGTNFTSLAIAAAYNCGIRDFDVELGYEAALKNEIEWKGRIEGAGKMDVRQFVERGYSPYDERYAWVSVEEGSGFSASHTLEYSFSSFAVAQYAKHLGKTDDYKLLSRLSEGWKLLFDEETKLIRPRDLDGNFIQNFDPLAPWIGFQEGNAIQYTFYVPHQPEELVKKLGRETFNNRLDSIFIASQKNIFGGGKEVDAFAGLKALYNHGNQPNLHISWMFNFSGRPDLTQKWVRAICDEFYGTEGIHGYGYGQDEDQGQLGAWYVMAGIGLFDVKGLTAIDPEMQIGSPLFDKITIQLNPDYYKGKQFVIETENNSKDNVYVQKIELDGEVQGSPFVKFQDIVNGGKLKLKMSGTPKINQ</sequence>
<dbReference type="SUPFAM" id="SSF48208">
    <property type="entry name" value="Six-hairpin glycosidases"/>
    <property type="match status" value="1"/>
</dbReference>
<dbReference type="RefSeq" id="WP_163345343.1">
    <property type="nucleotide sequence ID" value="NZ_CP048409.1"/>
</dbReference>
<dbReference type="InterPro" id="IPR014718">
    <property type="entry name" value="GH-type_carb-bd"/>
</dbReference>
<reference evidence="7 8" key="1">
    <citation type="submission" date="2020-02" db="EMBL/GenBank/DDBJ databases">
        <title>Genome sequencing for Draconibacterium sp. strain M1.</title>
        <authorList>
            <person name="Park S.-J."/>
        </authorList>
    </citation>
    <scope>NUCLEOTIDE SEQUENCE [LARGE SCALE GENOMIC DNA]</scope>
    <source>
        <strain evidence="7 8">M1</strain>
    </source>
</reference>
<protein>
    <submittedName>
        <fullName evidence="7">Glycoside hydrolase family 92 protein</fullName>
    </submittedName>
</protein>
<dbReference type="GO" id="GO:0000224">
    <property type="term" value="F:peptide-N4-(N-acetyl-beta-glucosaminyl)asparagine amidase activity"/>
    <property type="evidence" value="ECO:0007669"/>
    <property type="project" value="TreeGrafter"/>
</dbReference>
<dbReference type="Gene3D" id="1.20.1610.10">
    <property type="entry name" value="alpha-1,2-mannosidases domains"/>
    <property type="match status" value="1"/>
</dbReference>
<dbReference type="GO" id="GO:0005829">
    <property type="term" value="C:cytosol"/>
    <property type="evidence" value="ECO:0007669"/>
    <property type="project" value="TreeGrafter"/>
</dbReference>
<organism evidence="7 8">
    <name type="scientific">Draconibacterium halophilum</name>
    <dbReference type="NCBI Taxonomy" id="2706887"/>
    <lineage>
        <taxon>Bacteria</taxon>
        <taxon>Pseudomonadati</taxon>
        <taxon>Bacteroidota</taxon>
        <taxon>Bacteroidia</taxon>
        <taxon>Marinilabiliales</taxon>
        <taxon>Prolixibacteraceae</taxon>
        <taxon>Draconibacterium</taxon>
    </lineage>
</organism>
<evidence type="ECO:0000313" key="7">
    <source>
        <dbReference type="EMBL" id="QIA07421.1"/>
    </source>
</evidence>
<dbReference type="GO" id="GO:0005975">
    <property type="term" value="P:carbohydrate metabolic process"/>
    <property type="evidence" value="ECO:0007669"/>
    <property type="project" value="InterPro"/>
</dbReference>
<evidence type="ECO:0000256" key="4">
    <source>
        <dbReference type="SAM" id="SignalP"/>
    </source>
</evidence>
<dbReference type="Proteomes" id="UP000474630">
    <property type="component" value="Chromosome"/>
</dbReference>
<dbReference type="GO" id="GO:0030246">
    <property type="term" value="F:carbohydrate binding"/>
    <property type="evidence" value="ECO:0007669"/>
    <property type="project" value="InterPro"/>
</dbReference>
<keyword evidence="4" id="KW-0732">Signal</keyword>
<keyword evidence="8" id="KW-1185">Reference proteome</keyword>
<gene>
    <name evidence="7" type="ORF">G0Q07_06620</name>
</gene>
<dbReference type="PANTHER" id="PTHR12143:SF39">
    <property type="entry name" value="SECRETED PROTEIN"/>
    <property type="match status" value="1"/>
</dbReference>
<dbReference type="Pfam" id="PF17678">
    <property type="entry name" value="Glyco_hydro_92N"/>
    <property type="match status" value="1"/>
</dbReference>
<dbReference type="KEGG" id="drc:G0Q07_06620"/>
<evidence type="ECO:0000256" key="1">
    <source>
        <dbReference type="ARBA" id="ARBA00001913"/>
    </source>
</evidence>
<dbReference type="Pfam" id="PF07971">
    <property type="entry name" value="Glyco_hydro_92"/>
    <property type="match status" value="1"/>
</dbReference>
<feature type="chain" id="PRO_5025626778" evidence="4">
    <location>
        <begin position="23"/>
        <end position="779"/>
    </location>
</feature>
<dbReference type="Gene3D" id="1.20.1050.60">
    <property type="entry name" value="alpha-1,2-mannosidase"/>
    <property type="match status" value="1"/>
</dbReference>